<evidence type="ECO:0000313" key="1">
    <source>
        <dbReference type="EMBL" id="AKJ09540.1"/>
    </source>
</evidence>
<proteinExistence type="predicted"/>
<evidence type="ECO:0000313" key="2">
    <source>
        <dbReference type="Proteomes" id="UP000035366"/>
    </source>
</evidence>
<dbReference type="RefSeq" id="WP_208897701.1">
    <property type="nucleotide sequence ID" value="NZ_CP011497.1"/>
</dbReference>
<name>A0ABN4G7H9_9ACTN</name>
<dbReference type="EMBL" id="CP011497">
    <property type="protein sequence ID" value="AKJ09540.1"/>
    <property type="molecule type" value="Genomic_DNA"/>
</dbReference>
<accession>A0ABN4G7H9</accession>
<gene>
    <name evidence="1" type="ORF">ABB07_05755</name>
</gene>
<keyword evidence="2" id="KW-1185">Reference proteome</keyword>
<reference evidence="1 2" key="1">
    <citation type="journal article" date="2015" name="ISME J.">
        <title>Draft Genome Sequence of Streptomyces incarnatus NRRL8089, which Produces the Nucleoside Antibiotic Sinefungin.</title>
        <authorList>
            <person name="Oshima K."/>
            <person name="Hattori M."/>
            <person name="Shimizu H."/>
            <person name="Fukuda K."/>
            <person name="Nemoto M."/>
            <person name="Inagaki K."/>
            <person name="Tamura T."/>
        </authorList>
    </citation>
    <scope>NUCLEOTIDE SEQUENCE [LARGE SCALE GENOMIC DNA]</scope>
    <source>
        <strain evidence="1 2">NRRL 8089</strain>
    </source>
</reference>
<sequence length="64" mass="7646">MRHYSLRGQVRCSLGGRKMRPVTIRSRVYYRCEFKEEETALYPDLTHPRTVYLREGGSPLRRDT</sequence>
<dbReference type="Proteomes" id="UP000035366">
    <property type="component" value="Chromosome"/>
</dbReference>
<organism evidence="1 2">
    <name type="scientific">Streptomyces incarnatus</name>
    <dbReference type="NCBI Taxonomy" id="665007"/>
    <lineage>
        <taxon>Bacteria</taxon>
        <taxon>Bacillati</taxon>
        <taxon>Actinomycetota</taxon>
        <taxon>Actinomycetes</taxon>
        <taxon>Kitasatosporales</taxon>
        <taxon>Streptomycetaceae</taxon>
        <taxon>Streptomyces</taxon>
    </lineage>
</organism>
<protein>
    <submittedName>
        <fullName evidence="1">Uncharacterized protein</fullName>
    </submittedName>
</protein>